<evidence type="ECO:0000256" key="3">
    <source>
        <dbReference type="ARBA" id="ARBA00022679"/>
    </source>
</evidence>
<sequence>MPPFLAQEFVHLYGPGDHEVRSFFAPGRANLIGEHIDYNGGLVMPAAVTLGIAAACRLRSDHLVRLHSSDDPLAVEIDLDRPIEPDPARGWGNYPAGVLRELFLQGVDLKGTDVLFTTTLPQGAGLSSSAAMEVLTAFSFLALAKAPASDLRAIALLCQKAENQFIGVNCGIMDQFAVALGKEDCALLLDCESQEYHYVPVALGAHALVIMNTSRQRRLADSKYNERRAECDAVLQLLGADAPRNGLVHALWSDVLCHVSDPVLRRRARHVISEQVRVEQACRVLAAGDLAAFGRLLTESHASLRDDYEVTGPHLDAIVSAALQTPGCLGARMTGAGFGGCAIALVEQAEIPDFTALVQSAYLAATGLEPAFYVTHAADGVHETTRKG</sequence>
<dbReference type="InterPro" id="IPR019741">
    <property type="entry name" value="Galactokinase_CS"/>
</dbReference>
<dbReference type="InterPro" id="IPR006206">
    <property type="entry name" value="Mevalonate/galactokinase"/>
</dbReference>
<feature type="binding site" evidence="11">
    <location>
        <begin position="34"/>
        <end position="37"/>
    </location>
    <ligand>
        <name>substrate</name>
    </ligand>
</feature>
<evidence type="ECO:0000256" key="1">
    <source>
        <dbReference type="ARBA" id="ARBA00006566"/>
    </source>
</evidence>
<feature type="binding site" evidence="11">
    <location>
        <position position="68"/>
    </location>
    <ligand>
        <name>ATP</name>
        <dbReference type="ChEBI" id="CHEBI:30616"/>
    </ligand>
</feature>
<comment type="pathway">
    <text evidence="11">Carbohydrate metabolism; galactose metabolism.</text>
</comment>
<evidence type="ECO:0000256" key="2">
    <source>
        <dbReference type="ARBA" id="ARBA00022490"/>
    </source>
</evidence>
<evidence type="ECO:0000259" key="14">
    <source>
        <dbReference type="Pfam" id="PF08544"/>
    </source>
</evidence>
<dbReference type="Pfam" id="PF08544">
    <property type="entry name" value="GHMP_kinases_C"/>
    <property type="match status" value="1"/>
</dbReference>
<comment type="caution">
    <text evidence="16">The sequence shown here is derived from an EMBL/GenBank/DDBJ whole genome shotgun (WGS) entry which is preliminary data.</text>
</comment>
<name>A0A398CSX8_9BACT</name>
<dbReference type="Pfam" id="PF10509">
    <property type="entry name" value="GalKase_gal_bdg"/>
    <property type="match status" value="1"/>
</dbReference>
<dbReference type="PRINTS" id="PR00959">
    <property type="entry name" value="MEVGALKINASE"/>
</dbReference>
<dbReference type="AlphaFoldDB" id="A0A398CSX8"/>
<dbReference type="GO" id="GO:0005524">
    <property type="term" value="F:ATP binding"/>
    <property type="evidence" value="ECO:0007669"/>
    <property type="project" value="UniProtKB-UniRule"/>
</dbReference>
<feature type="domain" description="GHMP kinase C-terminal" evidence="14">
    <location>
        <begin position="285"/>
        <end position="349"/>
    </location>
</feature>
<dbReference type="GO" id="GO:0004335">
    <property type="term" value="F:galactokinase activity"/>
    <property type="evidence" value="ECO:0007669"/>
    <property type="project" value="UniProtKB-UniRule"/>
</dbReference>
<feature type="site" description="Transition state stabilizer" evidence="11">
    <location>
        <position position="28"/>
    </location>
</feature>
<feature type="domain" description="GHMP kinase N-terminal" evidence="13">
    <location>
        <begin position="96"/>
        <end position="182"/>
    </location>
</feature>
<keyword evidence="6 11" id="KW-0418">Kinase</keyword>
<dbReference type="Gene3D" id="3.30.70.890">
    <property type="entry name" value="GHMP kinase, C-terminal domain"/>
    <property type="match status" value="1"/>
</dbReference>
<evidence type="ECO:0000256" key="7">
    <source>
        <dbReference type="ARBA" id="ARBA00022840"/>
    </source>
</evidence>
<dbReference type="EC" id="2.7.1.6" evidence="11 12"/>
<evidence type="ECO:0000256" key="11">
    <source>
        <dbReference type="HAMAP-Rule" id="MF_00246"/>
    </source>
</evidence>
<keyword evidence="10 11" id="KW-0119">Carbohydrate metabolism</keyword>
<feature type="binding site" evidence="11">
    <location>
        <begin position="123"/>
        <end position="129"/>
    </location>
    <ligand>
        <name>ATP</name>
        <dbReference type="ChEBI" id="CHEBI:30616"/>
    </ligand>
</feature>
<feature type="binding site" evidence="11">
    <location>
        <position position="162"/>
    </location>
    <ligand>
        <name>Mg(2+)</name>
        <dbReference type="ChEBI" id="CHEBI:18420"/>
    </ligand>
</feature>
<dbReference type="InterPro" id="IPR014721">
    <property type="entry name" value="Ribsml_uS5_D2-typ_fold_subgr"/>
</dbReference>
<dbReference type="PANTHER" id="PTHR10457">
    <property type="entry name" value="MEVALONATE KINASE/GALACTOKINASE"/>
    <property type="match status" value="1"/>
</dbReference>
<dbReference type="InterPro" id="IPR006204">
    <property type="entry name" value="GHMP_kinase_N_dom"/>
</dbReference>
<keyword evidence="3 11" id="KW-0808">Transferase</keyword>
<dbReference type="InterPro" id="IPR022963">
    <property type="entry name" value="Galactokinase_bac"/>
</dbReference>
<dbReference type="InterPro" id="IPR000705">
    <property type="entry name" value="Galactokinase"/>
</dbReference>
<evidence type="ECO:0000259" key="13">
    <source>
        <dbReference type="Pfam" id="PF00288"/>
    </source>
</evidence>
<evidence type="ECO:0000313" key="17">
    <source>
        <dbReference type="Proteomes" id="UP000266328"/>
    </source>
</evidence>
<dbReference type="FunFam" id="3.30.230.10:FF:000017">
    <property type="entry name" value="Galactokinase"/>
    <property type="match status" value="1"/>
</dbReference>
<reference evidence="16 17" key="1">
    <citation type="submission" date="2018-09" db="EMBL/GenBank/DDBJ databases">
        <title>Discovery and Ecogenomic Context for Candidatus Cryosericales, a Global Caldiserica Order Active in Thawing Permafrost.</title>
        <authorList>
            <person name="Martinez M.A."/>
            <person name="Woodcroft B.J."/>
            <person name="Ignacio Espinoza J.C."/>
            <person name="Zayed A."/>
            <person name="Singleton C.M."/>
            <person name="Boyd J."/>
            <person name="Li Y.-F."/>
            <person name="Purvine S."/>
            <person name="Maughan H."/>
            <person name="Hodgkins S.B."/>
            <person name="Anderson D."/>
            <person name="Sederholm M."/>
            <person name="Temperton B."/>
            <person name="Saleska S.R."/>
            <person name="Tyson G.W."/>
            <person name="Rich V.I."/>
        </authorList>
    </citation>
    <scope>NUCLEOTIDE SEQUENCE [LARGE SCALE GENOMIC DNA]</scope>
    <source>
        <strain evidence="16 17">SMC7</strain>
    </source>
</reference>
<evidence type="ECO:0000256" key="9">
    <source>
        <dbReference type="ARBA" id="ARBA00023144"/>
    </source>
</evidence>
<dbReference type="PROSITE" id="PS00106">
    <property type="entry name" value="GALACTOKINASE"/>
    <property type="match status" value="1"/>
</dbReference>
<feature type="binding site" evidence="11">
    <location>
        <position position="129"/>
    </location>
    <ligand>
        <name>Mg(2+)</name>
        <dbReference type="ChEBI" id="CHEBI:18420"/>
    </ligand>
</feature>
<keyword evidence="5 11" id="KW-0547">Nucleotide-binding</keyword>
<dbReference type="Gene3D" id="3.30.230.10">
    <property type="match status" value="1"/>
</dbReference>
<dbReference type="PRINTS" id="PR00473">
    <property type="entry name" value="GALCTOKINASE"/>
</dbReference>
<evidence type="ECO:0000256" key="12">
    <source>
        <dbReference type="NCBIfam" id="TIGR00131"/>
    </source>
</evidence>
<evidence type="ECO:0000313" key="16">
    <source>
        <dbReference type="EMBL" id="RIE05653.1"/>
    </source>
</evidence>
<dbReference type="SUPFAM" id="SSF54211">
    <property type="entry name" value="Ribosomal protein S5 domain 2-like"/>
    <property type="match status" value="1"/>
</dbReference>
<dbReference type="NCBIfam" id="TIGR00131">
    <property type="entry name" value="gal_kin"/>
    <property type="match status" value="1"/>
</dbReference>
<dbReference type="InterPro" id="IPR006203">
    <property type="entry name" value="GHMP_knse_ATP-bd_CS"/>
</dbReference>
<comment type="function">
    <text evidence="11">Catalyzes the transfer of the gamma-phosphate of ATP to D-galactose to form alpha-D-galactose-1-phosphate (Gal-1-P).</text>
</comment>
<keyword evidence="17" id="KW-1185">Reference proteome</keyword>
<feature type="domain" description="Galactokinase N-terminal" evidence="15">
    <location>
        <begin position="8"/>
        <end position="57"/>
    </location>
</feature>
<dbReference type="PIRSF" id="PIRSF000530">
    <property type="entry name" value="Galactokinase"/>
    <property type="match status" value="1"/>
</dbReference>
<feature type="active site" description="Proton acceptor" evidence="11">
    <location>
        <position position="174"/>
    </location>
</feature>
<dbReference type="GO" id="GO:0000287">
    <property type="term" value="F:magnesium ion binding"/>
    <property type="evidence" value="ECO:0007669"/>
    <property type="project" value="UniProtKB-UniRule"/>
</dbReference>
<keyword evidence="8 11" id="KW-0460">Magnesium</keyword>
<dbReference type="InterPro" id="IPR036554">
    <property type="entry name" value="GHMP_kinase_C_sf"/>
</dbReference>
<evidence type="ECO:0000259" key="15">
    <source>
        <dbReference type="Pfam" id="PF10509"/>
    </source>
</evidence>
<dbReference type="InterPro" id="IPR020568">
    <property type="entry name" value="Ribosomal_Su5_D2-typ_SF"/>
</dbReference>
<evidence type="ECO:0000256" key="5">
    <source>
        <dbReference type="ARBA" id="ARBA00022741"/>
    </source>
</evidence>
<gene>
    <name evidence="11" type="primary">galK</name>
    <name evidence="16" type="ORF">SMC7_05735</name>
</gene>
<accession>A0A398CSX8</accession>
<dbReference type="PANTHER" id="PTHR10457:SF7">
    <property type="entry name" value="GALACTOKINASE-RELATED"/>
    <property type="match status" value="1"/>
</dbReference>
<dbReference type="Proteomes" id="UP000266328">
    <property type="component" value="Unassembled WGS sequence"/>
</dbReference>
<dbReference type="FunFam" id="3.30.70.890:FF:000001">
    <property type="entry name" value="Galactokinase"/>
    <property type="match status" value="1"/>
</dbReference>
<dbReference type="NCBIfam" id="NF003705">
    <property type="entry name" value="PRK05322.1"/>
    <property type="match status" value="1"/>
</dbReference>
<keyword evidence="9 11" id="KW-0299">Galactose metabolism</keyword>
<organism evidence="16 17">
    <name type="scientific">Candidatus Cryosericum terrychapinii</name>
    <dbReference type="NCBI Taxonomy" id="2290919"/>
    <lineage>
        <taxon>Bacteria</taxon>
        <taxon>Pseudomonadati</taxon>
        <taxon>Caldisericota/Cryosericota group</taxon>
        <taxon>Candidatus Cryosericota</taxon>
        <taxon>Candidatus Cryosericia</taxon>
        <taxon>Candidatus Cryosericales</taxon>
        <taxon>Candidatus Cryosericaceae</taxon>
        <taxon>Candidatus Cryosericum</taxon>
    </lineage>
</organism>
<dbReference type="GO" id="GO:0005829">
    <property type="term" value="C:cytosol"/>
    <property type="evidence" value="ECO:0007669"/>
    <property type="project" value="TreeGrafter"/>
</dbReference>
<dbReference type="InterPro" id="IPR019539">
    <property type="entry name" value="GalKase_N"/>
</dbReference>
<comment type="catalytic activity">
    <reaction evidence="11">
        <text>alpha-D-galactose + ATP = alpha-D-galactose 1-phosphate + ADP + H(+)</text>
        <dbReference type="Rhea" id="RHEA:13553"/>
        <dbReference type="ChEBI" id="CHEBI:15378"/>
        <dbReference type="ChEBI" id="CHEBI:28061"/>
        <dbReference type="ChEBI" id="CHEBI:30616"/>
        <dbReference type="ChEBI" id="CHEBI:58336"/>
        <dbReference type="ChEBI" id="CHEBI:456216"/>
        <dbReference type="EC" id="2.7.1.6"/>
    </reaction>
</comment>
<evidence type="ECO:0000256" key="8">
    <source>
        <dbReference type="ARBA" id="ARBA00022842"/>
    </source>
</evidence>
<feature type="binding site" evidence="11">
    <location>
        <position position="224"/>
    </location>
    <ligand>
        <name>substrate</name>
    </ligand>
</feature>
<comment type="similarity">
    <text evidence="1 11">Belongs to the GHMP kinase family. GalK subfamily.</text>
</comment>
<dbReference type="InterPro" id="IPR013750">
    <property type="entry name" value="GHMP_kinase_C_dom"/>
</dbReference>
<dbReference type="SUPFAM" id="SSF55060">
    <property type="entry name" value="GHMP Kinase, C-terminal domain"/>
    <property type="match status" value="1"/>
</dbReference>
<evidence type="ECO:0000256" key="6">
    <source>
        <dbReference type="ARBA" id="ARBA00022777"/>
    </source>
</evidence>
<dbReference type="HAMAP" id="MF_00246">
    <property type="entry name" value="Galactokinase"/>
    <property type="match status" value="1"/>
</dbReference>
<keyword evidence="4 11" id="KW-0479">Metal-binding</keyword>
<keyword evidence="2 11" id="KW-0963">Cytoplasm</keyword>
<dbReference type="OrthoDB" id="250531at2"/>
<dbReference type="EMBL" id="QXIS01000033">
    <property type="protein sequence ID" value="RIE05653.1"/>
    <property type="molecule type" value="Genomic_DNA"/>
</dbReference>
<proteinExistence type="inferred from homology"/>
<evidence type="ECO:0000256" key="10">
    <source>
        <dbReference type="ARBA" id="ARBA00023277"/>
    </source>
</evidence>
<dbReference type="UniPathway" id="UPA00214"/>
<dbReference type="PROSITE" id="PS00627">
    <property type="entry name" value="GHMP_KINASES_ATP"/>
    <property type="match status" value="1"/>
</dbReference>
<evidence type="ECO:0000256" key="4">
    <source>
        <dbReference type="ARBA" id="ARBA00022723"/>
    </source>
</evidence>
<comment type="subcellular location">
    <subcellularLocation>
        <location evidence="11">Cytoplasm</location>
    </subcellularLocation>
</comment>
<keyword evidence="7 11" id="KW-0067">ATP-binding</keyword>
<protein>
    <recommendedName>
        <fullName evidence="11 12">Galactokinase</fullName>
        <ecNumber evidence="11 12">2.7.1.6</ecNumber>
    </recommendedName>
    <alternativeName>
        <fullName evidence="11">Galactose kinase</fullName>
    </alternativeName>
</protein>
<dbReference type="GO" id="GO:0006012">
    <property type="term" value="P:galactose metabolic process"/>
    <property type="evidence" value="ECO:0007669"/>
    <property type="project" value="UniProtKB-UniRule"/>
</dbReference>
<dbReference type="Pfam" id="PF00288">
    <property type="entry name" value="GHMP_kinases_N"/>
    <property type="match status" value="1"/>
</dbReference>